<keyword evidence="9" id="KW-1185">Reference proteome</keyword>
<dbReference type="FunFam" id="3.90.400.10:FF:000001">
    <property type="entry name" value="Maltase A3, isoform A"/>
    <property type="match status" value="1"/>
</dbReference>
<feature type="signal peptide" evidence="6">
    <location>
        <begin position="1"/>
        <end position="22"/>
    </location>
</feature>
<dbReference type="SUPFAM" id="SSF51445">
    <property type="entry name" value="(Trans)glycosidases"/>
    <property type="match status" value="1"/>
</dbReference>
<keyword evidence="6" id="KW-0732">Signal</keyword>
<dbReference type="InterPro" id="IPR017853">
    <property type="entry name" value="GH"/>
</dbReference>
<dbReference type="Pfam" id="PF00128">
    <property type="entry name" value="Alpha-amylase"/>
    <property type="match status" value="1"/>
</dbReference>
<evidence type="ECO:0000256" key="1">
    <source>
        <dbReference type="ARBA" id="ARBA00001657"/>
    </source>
</evidence>
<organism evidence="8 9">
    <name type="scientific">Lasius niger</name>
    <name type="common">Black garden ant</name>
    <dbReference type="NCBI Taxonomy" id="67767"/>
    <lineage>
        <taxon>Eukaryota</taxon>
        <taxon>Metazoa</taxon>
        <taxon>Ecdysozoa</taxon>
        <taxon>Arthropoda</taxon>
        <taxon>Hexapoda</taxon>
        <taxon>Insecta</taxon>
        <taxon>Pterygota</taxon>
        <taxon>Neoptera</taxon>
        <taxon>Endopterygota</taxon>
        <taxon>Hymenoptera</taxon>
        <taxon>Apocrita</taxon>
        <taxon>Aculeata</taxon>
        <taxon>Formicoidea</taxon>
        <taxon>Formicidae</taxon>
        <taxon>Formicinae</taxon>
        <taxon>Lasius</taxon>
        <taxon>Lasius</taxon>
    </lineage>
</organism>
<evidence type="ECO:0000256" key="5">
    <source>
        <dbReference type="ARBA" id="ARBA00023295"/>
    </source>
</evidence>
<evidence type="ECO:0000256" key="6">
    <source>
        <dbReference type="SAM" id="SignalP"/>
    </source>
</evidence>
<dbReference type="STRING" id="67767.A0A0J7K8C5"/>
<dbReference type="InterPro" id="IPR045857">
    <property type="entry name" value="O16G_dom_2"/>
</dbReference>
<dbReference type="OrthoDB" id="1740265at2759"/>
<comment type="caution">
    <text evidence="8">The sequence shown here is derived from an EMBL/GenBank/DDBJ whole genome shotgun (WGS) entry which is preliminary data.</text>
</comment>
<reference evidence="8 9" key="1">
    <citation type="submission" date="2015-04" db="EMBL/GenBank/DDBJ databases">
        <title>Lasius niger genome sequencing.</title>
        <authorList>
            <person name="Konorov E.A."/>
            <person name="Nikitin M.A."/>
            <person name="Kirill M.V."/>
            <person name="Chang P."/>
        </authorList>
    </citation>
    <scope>NUCLEOTIDE SEQUENCE [LARGE SCALE GENOMIC DNA]</scope>
    <source>
        <tissue evidence="8">Whole</tissue>
    </source>
</reference>
<comment type="catalytic activity">
    <reaction evidence="1">
        <text>Hydrolysis of terminal, non-reducing (1-&gt;4)-linked alpha-D-glucose residues with release of alpha-D-glucose.</text>
        <dbReference type="EC" id="3.2.1.20"/>
    </reaction>
</comment>
<keyword evidence="5" id="KW-0378">Hydrolase</keyword>
<sequence length="284" mass="33228">MLVSRHHIILSSLLLTTTLISGEILNRGWWNHTVFYQIYPRSFMDTDNDGVGDLKGITSKLEHFVTSGVGAIWLSPINRSPMVDFGYDISDFKDIDKTFGDLADFKFLLARAKRFGLKVILDLVPNHTSDEHYWFQQSINRIGKYKDYYIWKYGKDGNKSPPNNWLSVFGGSAWTLNSIRQQWYLHQFHEKQPDLNYAHPDVQEEMREIILFWLRKGVDGFRVDAVPHLFETNYTLDEPESGIKGATKTDYNFLNHILTTDQPETYKLKVKINLMHDFDVRIYH</sequence>
<dbReference type="Gene3D" id="3.20.20.80">
    <property type="entry name" value="Glycosidases"/>
    <property type="match status" value="1"/>
</dbReference>
<dbReference type="AlphaFoldDB" id="A0A0J7K8C5"/>
<proteinExistence type="inferred from homology"/>
<dbReference type="SMART" id="SM00642">
    <property type="entry name" value="Aamy"/>
    <property type="match status" value="1"/>
</dbReference>
<dbReference type="EC" id="3.2.1.20" evidence="3"/>
<dbReference type="PaxDb" id="67767-A0A0J7K8C5"/>
<evidence type="ECO:0000256" key="2">
    <source>
        <dbReference type="ARBA" id="ARBA00008061"/>
    </source>
</evidence>
<dbReference type="GO" id="GO:0004558">
    <property type="term" value="F:alpha-1,4-glucosidase activity"/>
    <property type="evidence" value="ECO:0007669"/>
    <property type="project" value="UniProtKB-EC"/>
</dbReference>
<evidence type="ECO:0000256" key="3">
    <source>
        <dbReference type="ARBA" id="ARBA00012741"/>
    </source>
</evidence>
<evidence type="ECO:0000259" key="7">
    <source>
        <dbReference type="SMART" id="SM00642"/>
    </source>
</evidence>
<accession>A0A0J7K8C5</accession>
<keyword evidence="5" id="KW-0326">Glycosidase</keyword>
<protein>
    <recommendedName>
        <fullName evidence="3">alpha-glucosidase</fullName>
        <ecNumber evidence="3">3.2.1.20</ecNumber>
    </recommendedName>
</protein>
<dbReference type="InterPro" id="IPR006047">
    <property type="entry name" value="GH13_cat_dom"/>
</dbReference>
<feature type="domain" description="Glycosyl hydrolase family 13 catalytic" evidence="7">
    <location>
        <begin position="37"/>
        <end position="281"/>
    </location>
</feature>
<evidence type="ECO:0000313" key="8">
    <source>
        <dbReference type="EMBL" id="KMQ86539.1"/>
    </source>
</evidence>
<feature type="chain" id="PRO_5005290210" description="alpha-glucosidase" evidence="6">
    <location>
        <begin position="23"/>
        <end position="284"/>
    </location>
</feature>
<dbReference type="GO" id="GO:0005975">
    <property type="term" value="P:carbohydrate metabolic process"/>
    <property type="evidence" value="ECO:0007669"/>
    <property type="project" value="InterPro"/>
</dbReference>
<name>A0A0J7K8C5_LASNI</name>
<gene>
    <name evidence="8" type="ORF">RF55_14444</name>
</gene>
<dbReference type="Gene3D" id="3.90.400.10">
    <property type="entry name" value="Oligo-1,6-glucosidase, Domain 2"/>
    <property type="match status" value="1"/>
</dbReference>
<dbReference type="PANTHER" id="PTHR10357">
    <property type="entry name" value="ALPHA-AMYLASE FAMILY MEMBER"/>
    <property type="match status" value="1"/>
</dbReference>
<comment type="similarity">
    <text evidence="2">Belongs to the glycosyl hydrolase 13 family.</text>
</comment>
<evidence type="ECO:0000256" key="4">
    <source>
        <dbReference type="ARBA" id="ARBA00023180"/>
    </source>
</evidence>
<keyword evidence="4" id="KW-0325">Glycoprotein</keyword>
<dbReference type="PANTHER" id="PTHR10357:SF179">
    <property type="entry name" value="NEUTRAL AND BASIC AMINO ACID TRANSPORT PROTEIN RBAT"/>
    <property type="match status" value="1"/>
</dbReference>
<dbReference type="EMBL" id="LBMM01011931">
    <property type="protein sequence ID" value="KMQ86539.1"/>
    <property type="molecule type" value="Genomic_DNA"/>
</dbReference>
<evidence type="ECO:0000313" key="9">
    <source>
        <dbReference type="Proteomes" id="UP000036403"/>
    </source>
</evidence>
<dbReference type="Proteomes" id="UP000036403">
    <property type="component" value="Unassembled WGS sequence"/>
</dbReference>